<organism evidence="1 2">
    <name type="scientific">Tetranychus urticae</name>
    <name type="common">Two-spotted spider mite</name>
    <dbReference type="NCBI Taxonomy" id="32264"/>
    <lineage>
        <taxon>Eukaryota</taxon>
        <taxon>Metazoa</taxon>
        <taxon>Ecdysozoa</taxon>
        <taxon>Arthropoda</taxon>
        <taxon>Chelicerata</taxon>
        <taxon>Arachnida</taxon>
        <taxon>Acari</taxon>
        <taxon>Acariformes</taxon>
        <taxon>Trombidiformes</taxon>
        <taxon>Prostigmata</taxon>
        <taxon>Eleutherengona</taxon>
        <taxon>Raphignathae</taxon>
        <taxon>Tetranychoidea</taxon>
        <taxon>Tetranychidae</taxon>
        <taxon>Tetranychus</taxon>
    </lineage>
</organism>
<dbReference type="AlphaFoldDB" id="T1K490"/>
<proteinExistence type="predicted"/>
<reference evidence="2" key="1">
    <citation type="submission" date="2011-08" db="EMBL/GenBank/DDBJ databases">
        <authorList>
            <person name="Rombauts S."/>
        </authorList>
    </citation>
    <scope>NUCLEOTIDE SEQUENCE</scope>
    <source>
        <strain evidence="2">London</strain>
    </source>
</reference>
<dbReference type="EMBL" id="CAEY01001565">
    <property type="status" value="NOT_ANNOTATED_CDS"/>
    <property type="molecule type" value="Genomic_DNA"/>
</dbReference>
<dbReference type="OMA" id="CRICAIK"/>
<name>T1K490_TETUR</name>
<dbReference type="KEGG" id="tut:107360563"/>
<dbReference type="InterPro" id="IPR022773">
    <property type="entry name" value="Siva"/>
</dbReference>
<accession>T1K490</accession>
<keyword evidence="2" id="KW-1185">Reference proteome</keyword>
<evidence type="ECO:0008006" key="3">
    <source>
        <dbReference type="Google" id="ProtNLM"/>
    </source>
</evidence>
<reference evidence="1" key="2">
    <citation type="submission" date="2015-06" db="UniProtKB">
        <authorList>
            <consortium name="EnsemblMetazoa"/>
        </authorList>
    </citation>
    <scope>IDENTIFICATION</scope>
</reference>
<sequence>MTKRKFCDVDIEESSIKKICKNVSLVQIKSEAPVLSILRKAAQKLWSSTTQNSESINLPEKCRICAIKLASQSQAKCNFCEYAVCHQCIIDCNQCGYQFCSFCAVNVYSPVGDIGRCLTCF</sequence>
<gene>
    <name evidence="1" type="primary">107360563</name>
</gene>
<dbReference type="EnsemblMetazoa" id="tetur05g01740.1">
    <property type="protein sequence ID" value="tetur05g01740.1"/>
    <property type="gene ID" value="tetur05g01740"/>
</dbReference>
<evidence type="ECO:0000313" key="2">
    <source>
        <dbReference type="Proteomes" id="UP000015104"/>
    </source>
</evidence>
<dbReference type="HOGENOM" id="CLU_2041024_0_0_1"/>
<dbReference type="Pfam" id="PF05458">
    <property type="entry name" value="Siva"/>
    <property type="match status" value="1"/>
</dbReference>
<evidence type="ECO:0000313" key="1">
    <source>
        <dbReference type="EnsemblMetazoa" id="tetur05g01740.1"/>
    </source>
</evidence>
<dbReference type="Proteomes" id="UP000015104">
    <property type="component" value="Unassembled WGS sequence"/>
</dbReference>
<protein>
    <recommendedName>
        <fullName evidence="3">RING-type domain-containing protein</fullName>
    </recommendedName>
</protein>
<dbReference type="OrthoDB" id="60860at2759"/>